<sequence length="74" mass="8178">MKVHVFQSGAGVYGFTQDREGANLPQQAKPWSHFKETVLRAGIIGVNPEEAIAQIQSKGYYITKAGVQFREVQA</sequence>
<comment type="caution">
    <text evidence="1">The sequence shown here is derived from an EMBL/GenBank/DDBJ whole genome shotgun (WGS) entry which is preliminary data.</text>
</comment>
<dbReference type="EMBL" id="JACIDT010000002">
    <property type="protein sequence ID" value="MBB3925057.1"/>
    <property type="molecule type" value="Genomic_DNA"/>
</dbReference>
<reference evidence="1 2" key="1">
    <citation type="submission" date="2020-08" db="EMBL/GenBank/DDBJ databases">
        <title>Genomic Encyclopedia of Type Strains, Phase IV (KMG-IV): sequencing the most valuable type-strain genomes for metagenomic binning, comparative biology and taxonomic classification.</title>
        <authorList>
            <person name="Goeker M."/>
        </authorList>
    </citation>
    <scope>NUCLEOTIDE SEQUENCE [LARGE SCALE GENOMIC DNA]</scope>
    <source>
        <strain evidence="1 2">DSM 26189</strain>
    </source>
</reference>
<proteinExistence type="predicted"/>
<keyword evidence="2" id="KW-1185">Reference proteome</keyword>
<dbReference type="Proteomes" id="UP000571950">
    <property type="component" value="Unassembled WGS sequence"/>
</dbReference>
<organism evidence="1 2">
    <name type="scientific">Sphingobium jiangsuense</name>
    <dbReference type="NCBI Taxonomy" id="870476"/>
    <lineage>
        <taxon>Bacteria</taxon>
        <taxon>Pseudomonadati</taxon>
        <taxon>Pseudomonadota</taxon>
        <taxon>Alphaproteobacteria</taxon>
        <taxon>Sphingomonadales</taxon>
        <taxon>Sphingomonadaceae</taxon>
        <taxon>Sphingobium</taxon>
    </lineage>
</organism>
<evidence type="ECO:0000313" key="1">
    <source>
        <dbReference type="EMBL" id="MBB3925057.1"/>
    </source>
</evidence>
<protein>
    <submittedName>
        <fullName evidence="1">Uncharacterized protein</fullName>
    </submittedName>
</protein>
<name>A0A7W6BK53_9SPHN</name>
<dbReference type="RefSeq" id="WP_188070614.1">
    <property type="nucleotide sequence ID" value="NZ_BSPS01000022.1"/>
</dbReference>
<accession>A0A7W6BK53</accession>
<gene>
    <name evidence="1" type="ORF">GGR43_000758</name>
</gene>
<evidence type="ECO:0000313" key="2">
    <source>
        <dbReference type="Proteomes" id="UP000571950"/>
    </source>
</evidence>
<dbReference type="AlphaFoldDB" id="A0A7W6BK53"/>